<name>A0A1I7W6R1_HETBA</name>
<keyword evidence="2" id="KW-1185">Reference proteome</keyword>
<keyword evidence="1" id="KW-0472">Membrane</keyword>
<evidence type="ECO:0000256" key="1">
    <source>
        <dbReference type="SAM" id="Phobius"/>
    </source>
</evidence>
<dbReference type="AlphaFoldDB" id="A0A1I7W6R1"/>
<dbReference type="WBParaSite" id="Hba_00328">
    <property type="protein sequence ID" value="Hba_00328"/>
    <property type="gene ID" value="Hba_00328"/>
</dbReference>
<sequence length="94" mass="11708">MFFPRPEYKLLWYVYIYKKYLYYIYINQLFFQKKTRKKRILKNSDKMKIICTKFHRNLFPYELENRVLVGKTVKKGVYKSDEDLQIFEDVSVIT</sequence>
<protein>
    <submittedName>
        <fullName evidence="3">Uncharacterized protein</fullName>
    </submittedName>
</protein>
<accession>A0A1I7W6R1</accession>
<feature type="transmembrane region" description="Helical" evidence="1">
    <location>
        <begin position="12"/>
        <end position="31"/>
    </location>
</feature>
<evidence type="ECO:0000313" key="3">
    <source>
        <dbReference type="WBParaSite" id="Hba_00328"/>
    </source>
</evidence>
<organism evidence="2 3">
    <name type="scientific">Heterorhabditis bacteriophora</name>
    <name type="common">Entomopathogenic nematode worm</name>
    <dbReference type="NCBI Taxonomy" id="37862"/>
    <lineage>
        <taxon>Eukaryota</taxon>
        <taxon>Metazoa</taxon>
        <taxon>Ecdysozoa</taxon>
        <taxon>Nematoda</taxon>
        <taxon>Chromadorea</taxon>
        <taxon>Rhabditida</taxon>
        <taxon>Rhabditina</taxon>
        <taxon>Rhabditomorpha</taxon>
        <taxon>Strongyloidea</taxon>
        <taxon>Heterorhabditidae</taxon>
        <taxon>Heterorhabditis</taxon>
    </lineage>
</organism>
<reference evidence="3" key="1">
    <citation type="submission" date="2016-11" db="UniProtKB">
        <authorList>
            <consortium name="WormBaseParasite"/>
        </authorList>
    </citation>
    <scope>IDENTIFICATION</scope>
</reference>
<evidence type="ECO:0000313" key="2">
    <source>
        <dbReference type="Proteomes" id="UP000095283"/>
    </source>
</evidence>
<keyword evidence="1" id="KW-0812">Transmembrane</keyword>
<keyword evidence="1" id="KW-1133">Transmembrane helix</keyword>
<dbReference type="Proteomes" id="UP000095283">
    <property type="component" value="Unplaced"/>
</dbReference>
<proteinExistence type="predicted"/>